<dbReference type="Proteomes" id="UP000281657">
    <property type="component" value="Unassembled WGS sequence"/>
</dbReference>
<dbReference type="GO" id="GO:0042742">
    <property type="term" value="P:defense response to bacterium"/>
    <property type="evidence" value="ECO:0007669"/>
    <property type="project" value="InterPro"/>
</dbReference>
<protein>
    <submittedName>
        <fullName evidence="1">Bacteriocin class II with double-glycine leader peptide</fullName>
    </submittedName>
</protein>
<dbReference type="RefSeq" id="WP_125840953.1">
    <property type="nucleotide sequence ID" value="NZ_RJNY01000010.1"/>
</dbReference>
<reference evidence="1 2" key="1">
    <citation type="submission" date="2018-11" db="EMBL/GenBank/DDBJ databases">
        <title>Species Designations Belie Phenotypic and Genotypic Heterogeneity in Oral Streptococci.</title>
        <authorList>
            <person name="Velsko I."/>
        </authorList>
    </citation>
    <scope>NUCLEOTIDE SEQUENCE [LARGE SCALE GENOMIC DNA]</scope>
    <source>
        <strain evidence="1 2">BCC60</strain>
    </source>
</reference>
<comment type="caution">
    <text evidence="1">The sequence shown here is derived from an EMBL/GenBank/DDBJ whole genome shotgun (WGS) entry which is preliminary data.</text>
</comment>
<dbReference type="InterPro" id="IPR019493">
    <property type="entry name" value="Bacteriocin_IIb_lactacin-rel"/>
</dbReference>
<name>A0A3R9JNU3_STRMT</name>
<sequence>MDTKMMSQFSVIDNEMLDRIEGGIFGVDDAVFWTGVGGYVVGRIVDTAIGDFTNQCRKNPHQWFCVRV</sequence>
<dbReference type="EMBL" id="RJNY01000010">
    <property type="protein sequence ID" value="RSI97154.1"/>
    <property type="molecule type" value="Genomic_DNA"/>
</dbReference>
<dbReference type="AlphaFoldDB" id="A0A3R9JNU3"/>
<evidence type="ECO:0000313" key="2">
    <source>
        <dbReference type="Proteomes" id="UP000281657"/>
    </source>
</evidence>
<organism evidence="1 2">
    <name type="scientific">Streptococcus mitis</name>
    <dbReference type="NCBI Taxonomy" id="28037"/>
    <lineage>
        <taxon>Bacteria</taxon>
        <taxon>Bacillati</taxon>
        <taxon>Bacillota</taxon>
        <taxon>Bacilli</taxon>
        <taxon>Lactobacillales</taxon>
        <taxon>Streptococcaceae</taxon>
        <taxon>Streptococcus</taxon>
        <taxon>Streptococcus mitis group</taxon>
    </lineage>
</organism>
<gene>
    <name evidence="1" type="ORF">D8847_05820</name>
</gene>
<evidence type="ECO:0000313" key="1">
    <source>
        <dbReference type="EMBL" id="RSI97154.1"/>
    </source>
</evidence>
<proteinExistence type="predicted"/>
<accession>A0A3R9JNU3</accession>
<dbReference type="Pfam" id="PF10439">
    <property type="entry name" value="Bacteriocin_IIc"/>
    <property type="match status" value="1"/>
</dbReference>